<evidence type="ECO:0000313" key="1">
    <source>
        <dbReference type="EMBL" id="BDI33808.1"/>
    </source>
</evidence>
<dbReference type="RefSeq" id="WP_119322861.1">
    <property type="nucleotide sequence ID" value="NZ_AP025739.1"/>
</dbReference>
<protein>
    <submittedName>
        <fullName evidence="1">Uncharacterized protein</fullName>
    </submittedName>
</protein>
<proteinExistence type="predicted"/>
<gene>
    <name evidence="1" type="ORF">CCAX7_58590</name>
</gene>
<keyword evidence="2" id="KW-1185">Reference proteome</keyword>
<dbReference type="KEGG" id="ccot:CCAX7_58590"/>
<accession>A0A402CZY2</accession>
<evidence type="ECO:0000313" key="2">
    <source>
        <dbReference type="Proteomes" id="UP000287394"/>
    </source>
</evidence>
<reference evidence="1 2" key="1">
    <citation type="journal article" date="2019" name="Int. J. Syst. Evol. Microbiol.">
        <title>Capsulimonas corticalis gen. nov., sp. nov., an aerobic capsulated bacterium, of a novel bacterial order, Capsulimonadales ord. nov., of the class Armatimonadia of the phylum Armatimonadetes.</title>
        <authorList>
            <person name="Li J."/>
            <person name="Kudo C."/>
            <person name="Tonouchi A."/>
        </authorList>
    </citation>
    <scope>NUCLEOTIDE SEQUENCE [LARGE SCALE GENOMIC DNA]</scope>
    <source>
        <strain evidence="1 2">AX-7</strain>
    </source>
</reference>
<name>A0A402CZY2_9BACT</name>
<dbReference type="AlphaFoldDB" id="A0A402CZY2"/>
<sequence>MIPKHPNTTFRSPSSRLAALALFCGASCLAGCASVSPQHIAERKITGALPRILGPAQSYDVHVTGDAFALSRGRAKRVQIAGTQVQLTPSLTMDSLNLDASDLSFDTQSKTLQNIGGLGFQASLGQASLNRHLAQTKGADSGLQVTLRENDMEASVPVSVLGLRTTARLSGGLSPHPGAASKLDFHADGAHLGVVPLPAALLNVALDRLNPVLDLSEVKIPLSVTSATVEHGMLKVTGTAEASHLTSGSR</sequence>
<organism evidence="1 2">
    <name type="scientific">Capsulimonas corticalis</name>
    <dbReference type="NCBI Taxonomy" id="2219043"/>
    <lineage>
        <taxon>Bacteria</taxon>
        <taxon>Bacillati</taxon>
        <taxon>Armatimonadota</taxon>
        <taxon>Armatimonadia</taxon>
        <taxon>Capsulimonadales</taxon>
        <taxon>Capsulimonadaceae</taxon>
        <taxon>Capsulimonas</taxon>
    </lineage>
</organism>
<dbReference type="Proteomes" id="UP000287394">
    <property type="component" value="Chromosome"/>
</dbReference>
<dbReference type="EMBL" id="AP025739">
    <property type="protein sequence ID" value="BDI33808.1"/>
    <property type="molecule type" value="Genomic_DNA"/>
</dbReference>
<dbReference type="Pfam" id="PF11209">
    <property type="entry name" value="LmeA"/>
    <property type="match status" value="1"/>
</dbReference>
<dbReference type="InterPro" id="IPR021373">
    <property type="entry name" value="DUF2993"/>
</dbReference>